<feature type="coiled-coil region" evidence="1">
    <location>
        <begin position="462"/>
        <end position="489"/>
    </location>
</feature>
<dbReference type="Proteomes" id="UP001153069">
    <property type="component" value="Unassembled WGS sequence"/>
</dbReference>
<dbReference type="EMBL" id="CAICTM010000592">
    <property type="protein sequence ID" value="CAB9513461.1"/>
    <property type="molecule type" value="Genomic_DNA"/>
</dbReference>
<evidence type="ECO:0000313" key="4">
    <source>
        <dbReference type="Proteomes" id="UP001153069"/>
    </source>
</evidence>
<organism evidence="3 4">
    <name type="scientific">Seminavis robusta</name>
    <dbReference type="NCBI Taxonomy" id="568900"/>
    <lineage>
        <taxon>Eukaryota</taxon>
        <taxon>Sar</taxon>
        <taxon>Stramenopiles</taxon>
        <taxon>Ochrophyta</taxon>
        <taxon>Bacillariophyta</taxon>
        <taxon>Bacillariophyceae</taxon>
        <taxon>Bacillariophycidae</taxon>
        <taxon>Naviculales</taxon>
        <taxon>Naviculaceae</taxon>
        <taxon>Seminavis</taxon>
    </lineage>
</organism>
<feature type="region of interest" description="Disordered" evidence="2">
    <location>
        <begin position="1"/>
        <end position="48"/>
    </location>
</feature>
<proteinExistence type="predicted"/>
<accession>A0A9N8HGS1</accession>
<dbReference type="OrthoDB" id="195548at2759"/>
<evidence type="ECO:0000256" key="1">
    <source>
        <dbReference type="SAM" id="Coils"/>
    </source>
</evidence>
<feature type="compositionally biased region" description="Low complexity" evidence="2">
    <location>
        <begin position="703"/>
        <end position="717"/>
    </location>
</feature>
<protein>
    <submittedName>
        <fullName evidence="3">Uncharacterized protein</fullName>
    </submittedName>
</protein>
<feature type="region of interest" description="Disordered" evidence="2">
    <location>
        <begin position="299"/>
        <end position="322"/>
    </location>
</feature>
<feature type="compositionally biased region" description="Low complexity" evidence="2">
    <location>
        <begin position="749"/>
        <end position="770"/>
    </location>
</feature>
<evidence type="ECO:0000256" key="2">
    <source>
        <dbReference type="SAM" id="MobiDB-lite"/>
    </source>
</evidence>
<name>A0A9N8HGS1_9STRA</name>
<feature type="compositionally biased region" description="Basic residues" evidence="2">
    <location>
        <begin position="1"/>
        <end position="12"/>
    </location>
</feature>
<feature type="compositionally biased region" description="Low complexity" evidence="2">
    <location>
        <begin position="31"/>
        <end position="48"/>
    </location>
</feature>
<dbReference type="AlphaFoldDB" id="A0A9N8HGS1"/>
<reference evidence="3" key="1">
    <citation type="submission" date="2020-06" db="EMBL/GenBank/DDBJ databases">
        <authorList>
            <consortium name="Plant Systems Biology data submission"/>
        </authorList>
    </citation>
    <scope>NUCLEOTIDE SEQUENCE</scope>
    <source>
        <strain evidence="3">D6</strain>
    </source>
</reference>
<keyword evidence="4" id="KW-1185">Reference proteome</keyword>
<comment type="caution">
    <text evidence="3">The sequence shown here is derived from an EMBL/GenBank/DDBJ whole genome shotgun (WGS) entry which is preliminary data.</text>
</comment>
<evidence type="ECO:0000313" key="3">
    <source>
        <dbReference type="EMBL" id="CAB9513461.1"/>
    </source>
</evidence>
<gene>
    <name evidence="3" type="ORF">SEMRO_593_G172260.1</name>
</gene>
<feature type="region of interest" description="Disordered" evidence="2">
    <location>
        <begin position="691"/>
        <end position="770"/>
    </location>
</feature>
<sequence>MFRSKDRRKLMRQRSAENAGAEQPVPPIPIAPSATNATSNSNSAPAPVPAPAVAVPVPAPGTEASVTTAVVAPATTNHRPTIVQPPPLVARRSTIHRTTASLSAYRATPITKHYSLNNQILTAFESHYENKLFTIAYAIGLQFVETALLEIPKHGYYYSTRHTQERTANSLNAIRVSNMLQTILEQQQQFPSDDFGMDLKLEFRKVQTLASLALEQAEESSKDQYEANRAAVETQLNEMKRQEAPTTLLGETCGPLLDSFTEAMCPPGGLSSVVGDGQQKYETVVGHAVPGTATAVVTNNHDQSKEQSPKGIPPPPPSERTMSSMMREMMHQPKPSEIPPPPPPPPGVQIAQPITATVVRTDPPALHPSLSQVSRASITHPMLTGGGANVPPPPSLDGGWMIMPDLMPDRPEFGRQMSGRTYADHVALERALYLSGLEVQPELVGLIDEPPMIAVPPDDDDQWMLEHALKESEREMEALREQEELQILEACQQSEVQQYELPQHLLQPTTVVMPEHAGAAAPPAPQLQRRLTKSRLQIETLHMLYHEDFVHLWNSGRLRVTQVDTYQGKNPGSTNGCTVIAPLLCIHHFINFTEPDFNGQPRDDPGLPDETIKSVIDEEVPSILPKVREELGVMADAFLIPSDSHDYLLKNQLLSQDQFVTVIGGNILDERHLNELIRVLVEGTVPIVATEDSSNAEGEEGGDAAADGSESGGAASSDGGGAAAADKESTNGETPSVQSSSETNNNSGTAPATTTTTTTTTATTTTTTTTRDLKKAKIACTLFFHEHVVSILKLRRAHNDKAWFDIIDSLPSKQMLSREVGAESIENRPAEGGAVDAYGISLSEYEAPMNTARIRCLDEEALSVALRWYACAKFNSENLNYIDAYPWDDQSTDFDPRVFQAFVWTEAA</sequence>
<keyword evidence="1" id="KW-0175">Coiled coil</keyword>
<feature type="compositionally biased region" description="Polar residues" evidence="2">
    <location>
        <begin position="731"/>
        <end position="748"/>
    </location>
</feature>